<name>A0ABV0CAS2_9GAMM</name>
<dbReference type="GO" id="GO:0016787">
    <property type="term" value="F:hydrolase activity"/>
    <property type="evidence" value="ECO:0007669"/>
    <property type="project" value="UniProtKB-KW"/>
</dbReference>
<keyword evidence="2" id="KW-1185">Reference proteome</keyword>
<dbReference type="SUPFAM" id="SSF53474">
    <property type="entry name" value="alpha/beta-Hydrolases"/>
    <property type="match status" value="1"/>
</dbReference>
<protein>
    <submittedName>
        <fullName evidence="1">Alpha/beta hydrolase</fullName>
    </submittedName>
</protein>
<dbReference type="Gene3D" id="3.40.50.1820">
    <property type="entry name" value="alpha/beta hydrolase"/>
    <property type="match status" value="1"/>
</dbReference>
<organism evidence="1 2">
    <name type="scientific">Stenotrophomonas hibiscicola</name>
    <dbReference type="NCBI Taxonomy" id="86189"/>
    <lineage>
        <taxon>Bacteria</taxon>
        <taxon>Pseudomonadati</taxon>
        <taxon>Pseudomonadota</taxon>
        <taxon>Gammaproteobacteria</taxon>
        <taxon>Lysobacterales</taxon>
        <taxon>Lysobacteraceae</taxon>
        <taxon>Stenotrophomonas</taxon>
        <taxon>Stenotrophomonas maltophilia group</taxon>
    </lineage>
</organism>
<dbReference type="InterPro" id="IPR029058">
    <property type="entry name" value="AB_hydrolase_fold"/>
</dbReference>
<keyword evidence="1" id="KW-0378">Hydrolase</keyword>
<gene>
    <name evidence="1" type="ORF">ABE587_09955</name>
</gene>
<dbReference type="Proteomes" id="UP001400166">
    <property type="component" value="Unassembled WGS sequence"/>
</dbReference>
<dbReference type="RefSeq" id="WP_346469693.1">
    <property type="nucleotide sequence ID" value="NZ_JBDJNA010000003.1"/>
</dbReference>
<reference evidence="1 2" key="1">
    <citation type="submission" date="2024-04" db="EMBL/GenBank/DDBJ databases">
        <title>WGS of bacteria from Torrens River.</title>
        <authorList>
            <person name="Wyrsch E.R."/>
            <person name="Drigo B."/>
        </authorList>
    </citation>
    <scope>NUCLEOTIDE SEQUENCE [LARGE SCALE GENOMIC DNA]</scope>
    <source>
        <strain evidence="1 2">TWI153</strain>
    </source>
</reference>
<evidence type="ECO:0000313" key="1">
    <source>
        <dbReference type="EMBL" id="MEN5390141.1"/>
    </source>
</evidence>
<dbReference type="EMBL" id="JBDJOF010000016">
    <property type="protein sequence ID" value="MEN5390141.1"/>
    <property type="molecule type" value="Genomic_DNA"/>
</dbReference>
<comment type="caution">
    <text evidence="1">The sequence shown here is derived from an EMBL/GenBank/DDBJ whole genome shotgun (WGS) entry which is preliminary data.</text>
</comment>
<proteinExistence type="predicted"/>
<sequence>MNERVRTSEEIGAFDVDYAQSIGADDGSLIGNAVEAIKGAAGKLGDKLHPLVEQYATLFKTGLRTPVMRTPSDYGMAYQETWFPSMDGVPLEAWYIPADSDRLLIINHPMTCNRYGFPGHLPEFKKYFGGFEVNFLPELRHLHDAGYNILTYDLRNCGRSGQANGGISGLGLLECRDVVGSVRYAREHHDMGKMQTSLYSRCMGGNSTIIAMQKWPEEFENIKALALLNVVSGPTFIERGAQNLHLDSEEAAHRLDQRCRETSGFSLFDFRPQNFGSGVTLPVFMAQLRRDFMIHGEKDGQEIFDSLSSRAKELMWIEESNQRFYAYNHFGQQPARLVEWFNTHMN</sequence>
<evidence type="ECO:0000313" key="2">
    <source>
        <dbReference type="Proteomes" id="UP001400166"/>
    </source>
</evidence>
<accession>A0ABV0CAS2</accession>